<protein>
    <submittedName>
        <fullName evidence="2">Uncharacterized protein</fullName>
    </submittedName>
</protein>
<organism evidence="2">
    <name type="scientific">Chromera velia CCMP2878</name>
    <dbReference type="NCBI Taxonomy" id="1169474"/>
    <lineage>
        <taxon>Eukaryota</taxon>
        <taxon>Sar</taxon>
        <taxon>Alveolata</taxon>
        <taxon>Colpodellida</taxon>
        <taxon>Chromeraceae</taxon>
        <taxon>Chromera</taxon>
    </lineage>
</organism>
<feature type="region of interest" description="Disordered" evidence="1">
    <location>
        <begin position="14"/>
        <end position="103"/>
    </location>
</feature>
<gene>
    <name evidence="2" type="ORF">Cvel_6963</name>
</gene>
<sequence>MVRVHENLAEILREMLPEPHGHTHRSSLPLPPHGHRSSVQDASLPPNPTPTPQNELEDAGPEVERQKDKASKEGEEKSNLKERAVHYEDEEKKLKGEKKHRSRVRPMQAFRIWSFKCPKILQLRV</sequence>
<reference evidence="2" key="1">
    <citation type="submission" date="2014-11" db="EMBL/GenBank/DDBJ databases">
        <authorList>
            <person name="Otto D Thomas"/>
            <person name="Naeem Raeece"/>
        </authorList>
    </citation>
    <scope>NUCLEOTIDE SEQUENCE</scope>
</reference>
<name>A0A0G4HIA7_9ALVE</name>
<dbReference type="EMBL" id="CDMZ01002777">
    <property type="protein sequence ID" value="CEM43854.1"/>
    <property type="molecule type" value="Genomic_DNA"/>
</dbReference>
<dbReference type="AlphaFoldDB" id="A0A0G4HIA7"/>
<proteinExistence type="predicted"/>
<accession>A0A0G4HIA7</accession>
<feature type="compositionally biased region" description="Basic and acidic residues" evidence="1">
    <location>
        <begin position="62"/>
        <end position="94"/>
    </location>
</feature>
<evidence type="ECO:0000313" key="2">
    <source>
        <dbReference type="EMBL" id="CEM43854.1"/>
    </source>
</evidence>
<evidence type="ECO:0000256" key="1">
    <source>
        <dbReference type="SAM" id="MobiDB-lite"/>
    </source>
</evidence>
<dbReference type="VEuPathDB" id="CryptoDB:Cvel_6963"/>